<comment type="caution">
    <text evidence="7">The sequence shown here is derived from an EMBL/GenBank/DDBJ whole genome shotgun (WGS) entry which is preliminary data.</text>
</comment>
<keyword evidence="2" id="KW-0813">Transport</keyword>
<dbReference type="PANTHER" id="PTHR43820:SF7">
    <property type="entry name" value="BRANCHED-CHAIN AMINO ACID TRANSPORT ATP-BINDING PROTEIN LIVF-RELATED"/>
    <property type="match status" value="1"/>
</dbReference>
<dbReference type="Gene3D" id="3.40.50.300">
    <property type="entry name" value="P-loop containing nucleotide triphosphate hydrolases"/>
    <property type="match status" value="1"/>
</dbReference>
<dbReference type="GO" id="GO:0016887">
    <property type="term" value="F:ATP hydrolysis activity"/>
    <property type="evidence" value="ECO:0007669"/>
    <property type="project" value="InterPro"/>
</dbReference>
<dbReference type="EMBL" id="RWKW01000051">
    <property type="protein sequence ID" value="RST85727.1"/>
    <property type="molecule type" value="Genomic_DNA"/>
</dbReference>
<sequence>MKPAADAPVVLSTHGLVSGYERDLPIIRGVDMKVTKGEFLLLLGPNGAGKSTLVKTIAGLVPVHAGTIVQEGVDLTSMPPHLRVRHGLAFVPQTENVFTTMTIHENLLVAAQILPKASRAGRIADLYAMFPDLLRLKTLRAGQLSGGQRQMLAVARALIVEPSVLILDEPSAGLAPRIVREVFDNLKAVNATGVTTILVEQNVKAALAIADRAIVLVEGQVRLEGDAHSLGDDAVMAELYLGARHPSAEARP</sequence>
<dbReference type="InterPro" id="IPR027417">
    <property type="entry name" value="P-loop_NTPase"/>
</dbReference>
<reference evidence="7 8" key="1">
    <citation type="submission" date="2018-12" db="EMBL/GenBank/DDBJ databases">
        <title>Mesorhizobium carbonis sp. nov., isolated from coal mine water.</title>
        <authorList>
            <person name="Xin W."/>
            <person name="Xu Z."/>
            <person name="Xiang F."/>
            <person name="Zhang J."/>
            <person name="Xi L."/>
            <person name="Liu J."/>
        </authorList>
    </citation>
    <scope>NUCLEOTIDE SEQUENCE [LARGE SCALE GENOMIC DNA]</scope>
    <source>
        <strain evidence="7 8">B2.3</strain>
    </source>
</reference>
<dbReference type="Pfam" id="PF00005">
    <property type="entry name" value="ABC_tran"/>
    <property type="match status" value="1"/>
</dbReference>
<dbReference type="SMART" id="SM00382">
    <property type="entry name" value="AAA"/>
    <property type="match status" value="1"/>
</dbReference>
<keyword evidence="8" id="KW-1185">Reference proteome</keyword>
<evidence type="ECO:0000256" key="5">
    <source>
        <dbReference type="ARBA" id="ARBA00022970"/>
    </source>
</evidence>
<evidence type="ECO:0000259" key="6">
    <source>
        <dbReference type="PROSITE" id="PS50893"/>
    </source>
</evidence>
<dbReference type="Proteomes" id="UP000278398">
    <property type="component" value="Unassembled WGS sequence"/>
</dbReference>
<dbReference type="InterPro" id="IPR017871">
    <property type="entry name" value="ABC_transporter-like_CS"/>
</dbReference>
<evidence type="ECO:0000256" key="2">
    <source>
        <dbReference type="ARBA" id="ARBA00022448"/>
    </source>
</evidence>
<evidence type="ECO:0000256" key="1">
    <source>
        <dbReference type="ARBA" id="ARBA00005417"/>
    </source>
</evidence>
<dbReference type="OrthoDB" id="9806149at2"/>
<keyword evidence="4 7" id="KW-0067">ATP-binding</keyword>
<dbReference type="GO" id="GO:0015658">
    <property type="term" value="F:branched-chain amino acid transmembrane transporter activity"/>
    <property type="evidence" value="ECO:0007669"/>
    <property type="project" value="TreeGrafter"/>
</dbReference>
<keyword evidence="3" id="KW-0547">Nucleotide-binding</keyword>
<keyword evidence="5" id="KW-0029">Amino-acid transport</keyword>
<dbReference type="PANTHER" id="PTHR43820">
    <property type="entry name" value="HIGH-AFFINITY BRANCHED-CHAIN AMINO ACID TRANSPORT ATP-BINDING PROTEIN LIVF"/>
    <property type="match status" value="1"/>
</dbReference>
<dbReference type="GO" id="GO:0005524">
    <property type="term" value="F:ATP binding"/>
    <property type="evidence" value="ECO:0007669"/>
    <property type="project" value="UniProtKB-KW"/>
</dbReference>
<accession>A0A3S0A7P7</accession>
<name>A0A3S0A7P7_9HYPH</name>
<dbReference type="InterPro" id="IPR003593">
    <property type="entry name" value="AAA+_ATPase"/>
</dbReference>
<gene>
    <name evidence="7" type="ORF">EJC49_14405</name>
</gene>
<proteinExistence type="inferred from homology"/>
<dbReference type="GO" id="GO:0015807">
    <property type="term" value="P:L-amino acid transport"/>
    <property type="evidence" value="ECO:0007669"/>
    <property type="project" value="TreeGrafter"/>
</dbReference>
<evidence type="ECO:0000313" key="7">
    <source>
        <dbReference type="EMBL" id="RST85727.1"/>
    </source>
</evidence>
<evidence type="ECO:0000256" key="3">
    <source>
        <dbReference type="ARBA" id="ARBA00022741"/>
    </source>
</evidence>
<dbReference type="InterPro" id="IPR003439">
    <property type="entry name" value="ABC_transporter-like_ATP-bd"/>
</dbReference>
<dbReference type="InterPro" id="IPR052156">
    <property type="entry name" value="BCAA_Transport_ATP-bd_LivF"/>
</dbReference>
<comment type="similarity">
    <text evidence="1">Belongs to the ABC transporter superfamily.</text>
</comment>
<dbReference type="AlphaFoldDB" id="A0A3S0A7P7"/>
<evidence type="ECO:0000256" key="4">
    <source>
        <dbReference type="ARBA" id="ARBA00022840"/>
    </source>
</evidence>
<feature type="domain" description="ABC transporter" evidence="6">
    <location>
        <begin position="11"/>
        <end position="243"/>
    </location>
</feature>
<evidence type="ECO:0000313" key="8">
    <source>
        <dbReference type="Proteomes" id="UP000278398"/>
    </source>
</evidence>
<dbReference type="RefSeq" id="WP_126700631.1">
    <property type="nucleotide sequence ID" value="NZ_RWKW01000051.1"/>
</dbReference>
<dbReference type="SUPFAM" id="SSF52540">
    <property type="entry name" value="P-loop containing nucleoside triphosphate hydrolases"/>
    <property type="match status" value="1"/>
</dbReference>
<dbReference type="CDD" id="cd03224">
    <property type="entry name" value="ABC_TM1139_LivF_branched"/>
    <property type="match status" value="1"/>
</dbReference>
<dbReference type="PROSITE" id="PS50893">
    <property type="entry name" value="ABC_TRANSPORTER_2"/>
    <property type="match status" value="1"/>
</dbReference>
<protein>
    <submittedName>
        <fullName evidence="7">ABC transporter ATP-binding protein</fullName>
    </submittedName>
</protein>
<dbReference type="PROSITE" id="PS00211">
    <property type="entry name" value="ABC_TRANSPORTER_1"/>
    <property type="match status" value="1"/>
</dbReference>
<organism evidence="7 8">
    <name type="scientific">Aquibium carbonis</name>
    <dbReference type="NCBI Taxonomy" id="2495581"/>
    <lineage>
        <taxon>Bacteria</taxon>
        <taxon>Pseudomonadati</taxon>
        <taxon>Pseudomonadota</taxon>
        <taxon>Alphaproteobacteria</taxon>
        <taxon>Hyphomicrobiales</taxon>
        <taxon>Phyllobacteriaceae</taxon>
        <taxon>Aquibium</taxon>
    </lineage>
</organism>